<proteinExistence type="predicted"/>
<protein>
    <recommendedName>
        <fullName evidence="3">EF-hand domain-containing protein</fullName>
    </recommendedName>
</protein>
<feature type="region of interest" description="Disordered" evidence="2">
    <location>
        <begin position="402"/>
        <end position="450"/>
    </location>
</feature>
<dbReference type="EMBL" id="RRYP01000699">
    <property type="protein sequence ID" value="TNV86981.1"/>
    <property type="molecule type" value="Genomic_DNA"/>
</dbReference>
<dbReference type="GO" id="GO:0005509">
    <property type="term" value="F:calcium ion binding"/>
    <property type="evidence" value="ECO:0007669"/>
    <property type="project" value="InterPro"/>
</dbReference>
<evidence type="ECO:0000256" key="1">
    <source>
        <dbReference type="SAM" id="Coils"/>
    </source>
</evidence>
<feature type="region of interest" description="Disordered" evidence="2">
    <location>
        <begin position="176"/>
        <end position="220"/>
    </location>
</feature>
<keyword evidence="5" id="KW-1185">Reference proteome</keyword>
<sequence>MRRAHEEFDRRDAYDSSLEGNNLNLPSHRKPEYDNKKTASPQSNRRSVSKNNKSKGKFDVVDEKYRASVRKLRPTGVQLLRHSQGYSGNPQIQSTKKLQNAEINAFLGKESSRPQSSRVNRPQAPKLKVETQNPEYLTANYHTGSNTTKSKALQQRLRAYQQHLPQPDPYLTQIQETHRKTQRSPTSRLLSSERATSAKPRTAIASPSSHKSHAHLQTERQLNKTQHQLNNASTLSPNSMDLLVSLKIVNDPDKLKEHITHMKEANTRTEKENVQLRTQVQILKKDLMKREKTINDLLESKQEVQSPVGLSPFSPLSKPQKPISAAQNKDIVLCFKLKTQLRNVYELLKERDLEIEHIKKSMKLTKTEEQEKELELVYKEAARLRRNLEEAERTVQRLVRQRNNLQGKKKRKDIGDTPPEQQIMGSSNNQSYQDLLNGHMNTNRSPSRKNLAKDTIDHSRDWLFTSTQHEVYELRSKNEALSKKVEEQRQELLTMMLKLKRAGEKASHYSQQQQDKIVNLGNRVKELEKELDKKKRQAIIREEEMKIQFKKEEEILQHKIKQLQDKQQFQQHNFENQVKRVNNLEETKRRDTVTTDNAATTPGAQQTPSAGPRKSMASAFNRFATILEIPPGKAGLYLQTSIKRAHGSFRQIVSESDISESIQRIRWTLLLERMPRDEVNRLLFDHYSSDHGEETSITELQTILFTKFGCLTKDDALNVSRFLIENPPNPESGIGGLHNNRIVFNGDMKLQNRKISYNFTERILGPLYDAISEKEEGDRIQKLREQVKGHGLLPQDVETALDLYDPDERGYISIKDLLEWLESLELIKDEDEEDKLLQIIVMYVYKKTNMSSQELRTFHILKLIFPDYMIEGAHKQKQFQQVINEARGEGGSKQPLREESSNHESRSASSVQQSQSLGQSGIGEESKSREDRGDPFEEKSINTLESVSPKFNPQIIPPNIRSVQRAQTSANNSQQRSLHQQSNYQQQQQKASTFRPNIKNQDDQQLSESSFKALSMQSTLLTHSKFINRQSAAEYVKQILDKDGLVVAQQEQIMIENESEYTQENIVIDEGNGIEEESPIIVAQDEVRNERATVHEQDEEEEMDMTIINLSEEGFKLISEQLLHRHLSLRLALQDSITHIKVRIEQTPQKPGTILDQDEEVLYEDIETIEVERFFDAILDLTQIILTDDQINAIIRVAGRHVSTADMQSTASVVFIYKDIEIILSAYGFNDETKMPQSTENLHYHLLDLKSIRIINRLAAYMSEEKLESVGQILDQDKIYIKDIKHDTYVADDSSPGGKMQVNLEFVRTRHFFQRLYDLGIRNQTKPHGRLVQFLSVDHNVYNQGLVVKKINKLIKECMENNYLKSVGYKKRKLGEFHSAGGGTMGNQDHLRTGEIAVINEYTASEGGEDSPKR</sequence>
<gene>
    <name evidence="4" type="ORF">FGO68_gene11237</name>
</gene>
<feature type="compositionally biased region" description="Low complexity" evidence="2">
    <location>
        <begin position="974"/>
        <end position="992"/>
    </location>
</feature>
<evidence type="ECO:0000256" key="2">
    <source>
        <dbReference type="SAM" id="MobiDB-lite"/>
    </source>
</evidence>
<feature type="compositionally biased region" description="Polar residues" evidence="2">
    <location>
        <begin position="961"/>
        <end position="973"/>
    </location>
</feature>
<accession>A0A8J8P7J7</accession>
<keyword evidence="1" id="KW-0175">Coiled coil</keyword>
<feature type="region of interest" description="Disordered" evidence="2">
    <location>
        <begin position="1"/>
        <end position="59"/>
    </location>
</feature>
<feature type="compositionally biased region" description="Basic and acidic residues" evidence="2">
    <location>
        <begin position="924"/>
        <end position="940"/>
    </location>
</feature>
<feature type="compositionally biased region" description="Basic and acidic residues" evidence="2">
    <location>
        <begin position="1"/>
        <end position="14"/>
    </location>
</feature>
<dbReference type="SUPFAM" id="SSF47473">
    <property type="entry name" value="EF-hand"/>
    <property type="match status" value="1"/>
</dbReference>
<dbReference type="PROSITE" id="PS50222">
    <property type="entry name" value="EF_HAND_2"/>
    <property type="match status" value="1"/>
</dbReference>
<feature type="compositionally biased region" description="Polar residues" evidence="2">
    <location>
        <begin position="419"/>
        <end position="445"/>
    </location>
</feature>
<feature type="region of interest" description="Disordered" evidence="2">
    <location>
        <begin position="583"/>
        <end position="614"/>
    </location>
</feature>
<reference evidence="4" key="1">
    <citation type="submission" date="2019-06" db="EMBL/GenBank/DDBJ databases">
        <authorList>
            <person name="Zheng W."/>
        </authorList>
    </citation>
    <scope>NUCLEOTIDE SEQUENCE</scope>
    <source>
        <strain evidence="4">QDHG01</strain>
    </source>
</reference>
<feature type="compositionally biased region" description="Basic and acidic residues" evidence="2">
    <location>
        <begin position="583"/>
        <end position="593"/>
    </location>
</feature>
<evidence type="ECO:0000313" key="4">
    <source>
        <dbReference type="EMBL" id="TNV86981.1"/>
    </source>
</evidence>
<feature type="domain" description="EF-hand" evidence="3">
    <location>
        <begin position="792"/>
        <end position="827"/>
    </location>
</feature>
<feature type="compositionally biased region" description="Basic and acidic residues" evidence="2">
    <location>
        <begin position="888"/>
        <end position="906"/>
    </location>
</feature>
<feature type="compositionally biased region" description="Polar residues" evidence="2">
    <location>
        <begin position="594"/>
        <end position="609"/>
    </location>
</feature>
<feature type="compositionally biased region" description="Polar residues" evidence="2">
    <location>
        <begin position="994"/>
        <end position="1006"/>
    </location>
</feature>
<feature type="compositionally biased region" description="Polar residues" evidence="2">
    <location>
        <begin position="941"/>
        <end position="951"/>
    </location>
</feature>
<feature type="region of interest" description="Disordered" evidence="2">
    <location>
        <begin position="107"/>
        <end position="133"/>
    </location>
</feature>
<evidence type="ECO:0000259" key="3">
    <source>
        <dbReference type="PROSITE" id="PS50222"/>
    </source>
</evidence>
<feature type="compositionally biased region" description="Low complexity" evidence="2">
    <location>
        <begin position="907"/>
        <end position="923"/>
    </location>
</feature>
<dbReference type="InterPro" id="IPR002048">
    <property type="entry name" value="EF_hand_dom"/>
</dbReference>
<dbReference type="InterPro" id="IPR011992">
    <property type="entry name" value="EF-hand-dom_pair"/>
</dbReference>
<comment type="caution">
    <text evidence="4">The sequence shown here is derived from an EMBL/GenBank/DDBJ whole genome shotgun (WGS) entry which is preliminary data.</text>
</comment>
<name>A0A8J8P7J7_HALGN</name>
<feature type="coiled-coil region" evidence="1">
    <location>
        <begin position="471"/>
        <end position="566"/>
    </location>
</feature>
<organism evidence="4 5">
    <name type="scientific">Halteria grandinella</name>
    <dbReference type="NCBI Taxonomy" id="5974"/>
    <lineage>
        <taxon>Eukaryota</taxon>
        <taxon>Sar</taxon>
        <taxon>Alveolata</taxon>
        <taxon>Ciliophora</taxon>
        <taxon>Intramacronucleata</taxon>
        <taxon>Spirotrichea</taxon>
        <taxon>Stichotrichia</taxon>
        <taxon>Sporadotrichida</taxon>
        <taxon>Halteriidae</taxon>
        <taxon>Halteria</taxon>
    </lineage>
</organism>
<evidence type="ECO:0000313" key="5">
    <source>
        <dbReference type="Proteomes" id="UP000785679"/>
    </source>
</evidence>
<feature type="compositionally biased region" description="Polar residues" evidence="2">
    <location>
        <begin position="183"/>
        <end position="195"/>
    </location>
</feature>
<feature type="region of interest" description="Disordered" evidence="2">
    <location>
        <begin position="888"/>
        <end position="1006"/>
    </location>
</feature>
<dbReference type="Proteomes" id="UP000785679">
    <property type="component" value="Unassembled WGS sequence"/>
</dbReference>